<dbReference type="GO" id="GO:0004386">
    <property type="term" value="F:helicase activity"/>
    <property type="evidence" value="ECO:0007669"/>
    <property type="project" value="UniProtKB-KW"/>
</dbReference>
<keyword evidence="2" id="KW-0347">Helicase</keyword>
<keyword evidence="2" id="KW-0378">Hydrolase</keyword>
<keyword evidence="3" id="KW-1185">Reference proteome</keyword>
<comment type="caution">
    <text evidence="2">The sequence shown here is derived from an EMBL/GenBank/DDBJ whole genome shotgun (WGS) entry which is preliminary data.</text>
</comment>
<name>A0ABT3J5H3_9RHOB</name>
<dbReference type="Proteomes" id="UP001207582">
    <property type="component" value="Unassembled WGS sequence"/>
</dbReference>
<evidence type="ECO:0000313" key="2">
    <source>
        <dbReference type="EMBL" id="MCW3782944.1"/>
    </source>
</evidence>
<keyword evidence="2" id="KW-0547">Nucleotide-binding</keyword>
<gene>
    <name evidence="2" type="ORF">OM960_15450</name>
</gene>
<sequence length="429" mass="47524">MRFSEDQEEALSRMDAGESLFLTGGAGTGKSATIEEFVRRHPRRPIARLASTGAAAQLIGGQTVHSFFQVGANIHRPHELRMPDRLRQKIKCFQTLIIDEISMLRIDTFQAVRDRLYGAARGFGDFAGYQLIVVGDFAQLPPVITETELPAISHLYGESNQFAFQSRYWPGLKTQVLNTNHRQSEDRDFARWLEEMRKGRIPDLDWINTRVCPPLEGATHLVSTNRAAQEINARAMAALPGGHYRIEGRLTGSFAERDARVPQELILKPGARVIICANDLQAGYANGSTGTLLSCSRDGSRKPIAHVRLDNGTEVQVKQHFWESVEFLPGSNGQAFERHVRGGYHQLPLLPGWAITIHRSQGMSIDRLHVDPRGIFEAGQAYVALSRATRVSGLSLAAPLLDKHVLIDERVSTFLAGRDQVADALPVPG</sequence>
<organism evidence="2 3">
    <name type="scientific">Defluviimonas salinarum</name>
    <dbReference type="NCBI Taxonomy" id="2992147"/>
    <lineage>
        <taxon>Bacteria</taxon>
        <taxon>Pseudomonadati</taxon>
        <taxon>Pseudomonadota</taxon>
        <taxon>Alphaproteobacteria</taxon>
        <taxon>Rhodobacterales</taxon>
        <taxon>Paracoccaceae</taxon>
        <taxon>Albidovulum</taxon>
    </lineage>
</organism>
<evidence type="ECO:0000313" key="3">
    <source>
        <dbReference type="Proteomes" id="UP001207582"/>
    </source>
</evidence>
<dbReference type="InterPro" id="IPR051055">
    <property type="entry name" value="PIF1_helicase"/>
</dbReference>
<dbReference type="EMBL" id="JAPDOG010000014">
    <property type="protein sequence ID" value="MCW3782944.1"/>
    <property type="molecule type" value="Genomic_DNA"/>
</dbReference>
<dbReference type="PANTHER" id="PTHR47642:SF7">
    <property type="entry name" value="ATP-DEPENDENT DNA HELICASE PIF1"/>
    <property type="match status" value="1"/>
</dbReference>
<proteinExistence type="predicted"/>
<feature type="domain" description="DNA helicase Pif1-like DEAD-box helicase" evidence="1">
    <location>
        <begin position="5"/>
        <end position="203"/>
    </location>
</feature>
<protein>
    <submittedName>
        <fullName evidence="2">DEAD/DEAH box helicase</fullName>
    </submittedName>
</protein>
<dbReference type="SUPFAM" id="SSF52540">
    <property type="entry name" value="P-loop containing nucleoside triphosphate hydrolases"/>
    <property type="match status" value="2"/>
</dbReference>
<evidence type="ECO:0000259" key="1">
    <source>
        <dbReference type="Pfam" id="PF05970"/>
    </source>
</evidence>
<dbReference type="CDD" id="cd18809">
    <property type="entry name" value="SF1_C_RecD"/>
    <property type="match status" value="1"/>
</dbReference>
<dbReference type="Gene3D" id="3.40.50.300">
    <property type="entry name" value="P-loop containing nucleotide triphosphate hydrolases"/>
    <property type="match status" value="1"/>
</dbReference>
<dbReference type="InterPro" id="IPR027417">
    <property type="entry name" value="P-loop_NTPase"/>
</dbReference>
<dbReference type="PANTHER" id="PTHR47642">
    <property type="entry name" value="ATP-DEPENDENT DNA HELICASE"/>
    <property type="match status" value="1"/>
</dbReference>
<dbReference type="InterPro" id="IPR010285">
    <property type="entry name" value="DNA_helicase_pif1-like_DEAD"/>
</dbReference>
<reference evidence="2 3" key="1">
    <citation type="submission" date="2022-10" db="EMBL/GenBank/DDBJ databases">
        <title>Defluviimonas sp. CAU 1641 isolated from mud.</title>
        <authorList>
            <person name="Kim W."/>
        </authorList>
    </citation>
    <scope>NUCLEOTIDE SEQUENCE [LARGE SCALE GENOMIC DNA]</scope>
    <source>
        <strain evidence="2 3">CAU 1641</strain>
    </source>
</reference>
<keyword evidence="2" id="KW-0067">ATP-binding</keyword>
<accession>A0ABT3J5H3</accession>
<dbReference type="Pfam" id="PF05970">
    <property type="entry name" value="PIF1"/>
    <property type="match status" value="1"/>
</dbReference>
<dbReference type="RefSeq" id="WP_264772578.1">
    <property type="nucleotide sequence ID" value="NZ_JAPDOG010000014.1"/>
</dbReference>